<dbReference type="AlphaFoldDB" id="A0A109MWP2"/>
<keyword evidence="3" id="KW-1185">Reference proteome</keyword>
<dbReference type="SUPFAM" id="SSF55729">
    <property type="entry name" value="Acyl-CoA N-acyltransferases (Nat)"/>
    <property type="match status" value="1"/>
</dbReference>
<evidence type="ECO:0000259" key="1">
    <source>
        <dbReference type="PROSITE" id="PS51186"/>
    </source>
</evidence>
<dbReference type="RefSeq" id="WP_061142958.1">
    <property type="nucleotide sequence ID" value="NZ_LNNH01000028.1"/>
</dbReference>
<reference evidence="2 3" key="1">
    <citation type="submission" date="2015-11" db="EMBL/GenBank/DDBJ databases">
        <title>Genome Sequence of Bacillus simplex strain VanAntwerpen2.</title>
        <authorList>
            <person name="Couger M.B."/>
        </authorList>
    </citation>
    <scope>NUCLEOTIDE SEQUENCE [LARGE SCALE GENOMIC DNA]</scope>
    <source>
        <strain evidence="2 3">VanAntwerpen02</strain>
    </source>
</reference>
<dbReference type="InterPro" id="IPR000182">
    <property type="entry name" value="GNAT_dom"/>
</dbReference>
<feature type="domain" description="N-acetyltransferase" evidence="1">
    <location>
        <begin position="1"/>
        <end position="147"/>
    </location>
</feature>
<name>A0A109MWP2_9BACI</name>
<proteinExistence type="predicted"/>
<organism evidence="2 3">
    <name type="scientific">Peribacillus simplex</name>
    <dbReference type="NCBI Taxonomy" id="1478"/>
    <lineage>
        <taxon>Bacteria</taxon>
        <taxon>Bacillati</taxon>
        <taxon>Bacillota</taxon>
        <taxon>Bacilli</taxon>
        <taxon>Bacillales</taxon>
        <taxon>Bacillaceae</taxon>
        <taxon>Peribacillus</taxon>
    </lineage>
</organism>
<sequence length="147" mass="16608">MNIQRATLDQLESLTGLFDAYRVFYEQVSDFVSARNFLGERLANGDSVVFMASEEEDAVGFVQLYPSFSSVSMRHSWILNDLFVKDSARKKGYGEELLKAAIAFARESGAKGITLETGKDNVEAQSLYEKIGFARETNYFYHFSIVQ</sequence>
<comment type="caution">
    <text evidence="2">The sequence shown here is derived from an EMBL/GenBank/DDBJ whole genome shotgun (WGS) entry which is preliminary data.</text>
</comment>
<keyword evidence="2" id="KW-0808">Transferase</keyword>
<dbReference type="CDD" id="cd04301">
    <property type="entry name" value="NAT_SF"/>
    <property type="match status" value="1"/>
</dbReference>
<gene>
    <name evidence="2" type="ORF">AS888_22730</name>
</gene>
<dbReference type="PANTHER" id="PTHR43617:SF22">
    <property type="entry name" value="L-AMINO ACID N-ACETYLTRANSFERASE AAAT"/>
    <property type="match status" value="1"/>
</dbReference>
<dbReference type="PANTHER" id="PTHR43617">
    <property type="entry name" value="L-AMINO ACID N-ACETYLTRANSFERASE"/>
    <property type="match status" value="1"/>
</dbReference>
<dbReference type="Gene3D" id="3.40.630.30">
    <property type="match status" value="1"/>
</dbReference>
<evidence type="ECO:0000313" key="2">
    <source>
        <dbReference type="EMBL" id="KWW17411.1"/>
    </source>
</evidence>
<dbReference type="GO" id="GO:0016747">
    <property type="term" value="F:acyltransferase activity, transferring groups other than amino-acyl groups"/>
    <property type="evidence" value="ECO:0007669"/>
    <property type="project" value="InterPro"/>
</dbReference>
<accession>A0A109MWP2</accession>
<dbReference type="EMBL" id="LNNH01000028">
    <property type="protein sequence ID" value="KWW17411.1"/>
    <property type="molecule type" value="Genomic_DNA"/>
</dbReference>
<dbReference type="Pfam" id="PF00583">
    <property type="entry name" value="Acetyltransf_1"/>
    <property type="match status" value="1"/>
</dbReference>
<dbReference type="Proteomes" id="UP000064189">
    <property type="component" value="Unassembled WGS sequence"/>
</dbReference>
<protein>
    <submittedName>
        <fullName evidence="2">Acetyltransferase</fullName>
    </submittedName>
</protein>
<evidence type="ECO:0000313" key="3">
    <source>
        <dbReference type="Proteomes" id="UP000064189"/>
    </source>
</evidence>
<dbReference type="InterPro" id="IPR050276">
    <property type="entry name" value="MshD_Acetyltransferase"/>
</dbReference>
<dbReference type="PROSITE" id="PS51186">
    <property type="entry name" value="GNAT"/>
    <property type="match status" value="1"/>
</dbReference>
<dbReference type="InterPro" id="IPR016181">
    <property type="entry name" value="Acyl_CoA_acyltransferase"/>
</dbReference>